<evidence type="ECO:0000256" key="7">
    <source>
        <dbReference type="SAM" id="MobiDB-lite"/>
    </source>
</evidence>
<name>A0ABT8STN8_9HYPH</name>
<dbReference type="InterPro" id="IPR027417">
    <property type="entry name" value="P-loop_NTPase"/>
</dbReference>
<keyword evidence="11" id="KW-1185">Reference proteome</keyword>
<evidence type="ECO:0000256" key="1">
    <source>
        <dbReference type="ARBA" id="ARBA00004651"/>
    </source>
</evidence>
<comment type="caution">
    <text evidence="10">The sequence shown here is derived from an EMBL/GenBank/DDBJ whole genome shotgun (WGS) entry which is preliminary data.</text>
</comment>
<sequence length="792" mass="85913">MSGVSGNQDADIDIGQLFSAIWERRRRILTTTALAGALALVGTSLMTPAYKAETRILIENRAQNLTGQSQQGGSEPVLDQYNVVSQAQILQSADLIKAVAKQLKLYELKEFDPDAHRLLPDPLVLLHLKQDPMDLAPEERVIKTFREKLQVYPVEGSRVIAIEFSSKDPKLAASIPNSMADLYLTMQSGAKLDTHTEATRWLEPEIANLREKVRDAEKKVADYRSSNGLFQTSDTASFSSQQLNNISTELARIKADRANAEARAENVRNALKTGRSLDSMSDVVGSAMIQRLKETEINLQSQISDLQVTLMDGHPRLKALRAQLAGIRQQVENETRKILASLENEANVAKLREDQLQKQLTSLKSDSARAGEEEVGLRALEREAAAQRQLLETYLARYREAASRVDRNSTPADARIVSTAVEPSEAYFPKIWPITIVVALATLVLQALGIIIVGLFTGRGLRFAEDVEVVAVAPPLAAPAVPPVAVAPPVPVAETVIVTQPATPPAANHVPIWRKILRPLGDGKAHSDESAAVEKSRSRKVASEVETVAESSAMKLRTPIEDRVISDPSLHDEYDQEEQSRMAAASDGQEPTPLPHLSLKAVCDYLVRRDVPLAIAVSPTGDEGSTATVMLAREVAEAGRSVVLVDMTGTGCPTRLMAEHRGLAGITDLLCGETAFGDTLHPDRLSDAHIIPRGTADAAQAMRGADRLTMILDALTDAYDLVIVECGQADVRGLSRLTRNADAEIILSLPRADEAEVDELLAEYVAEGYANPLVMSVEISGTPTRSSGRQAA</sequence>
<comment type="subcellular location">
    <subcellularLocation>
        <location evidence="1">Cell membrane</location>
        <topology evidence="1">Multi-pass membrane protein</topology>
    </subcellularLocation>
</comment>
<reference evidence="10" key="2">
    <citation type="submission" date="2023-07" db="EMBL/GenBank/DDBJ databases">
        <authorList>
            <person name="Sun H."/>
        </authorList>
    </citation>
    <scope>NUCLEOTIDE SEQUENCE</scope>
    <source>
        <strain evidence="10">05753</strain>
    </source>
</reference>
<feature type="compositionally biased region" description="Basic and acidic residues" evidence="7">
    <location>
        <begin position="558"/>
        <end position="573"/>
    </location>
</feature>
<keyword evidence="4 8" id="KW-1133">Transmembrane helix</keyword>
<proteinExistence type="predicted"/>
<feature type="compositionally biased region" description="Basic and acidic residues" evidence="7">
    <location>
        <begin position="524"/>
        <end position="536"/>
    </location>
</feature>
<evidence type="ECO:0000313" key="10">
    <source>
        <dbReference type="EMBL" id="MDO1581790.1"/>
    </source>
</evidence>
<evidence type="ECO:0000256" key="6">
    <source>
        <dbReference type="SAM" id="Coils"/>
    </source>
</evidence>
<dbReference type="SUPFAM" id="SSF52540">
    <property type="entry name" value="P-loop containing nucleoside triphosphate hydrolases"/>
    <property type="match status" value="1"/>
</dbReference>
<evidence type="ECO:0000313" key="11">
    <source>
        <dbReference type="Proteomes" id="UP001169006"/>
    </source>
</evidence>
<feature type="transmembrane region" description="Helical" evidence="8">
    <location>
        <begin position="431"/>
        <end position="456"/>
    </location>
</feature>
<keyword evidence="3 8" id="KW-0812">Transmembrane</keyword>
<evidence type="ECO:0000256" key="2">
    <source>
        <dbReference type="ARBA" id="ARBA00022475"/>
    </source>
</evidence>
<dbReference type="PANTHER" id="PTHR32309">
    <property type="entry name" value="TYROSINE-PROTEIN KINASE"/>
    <property type="match status" value="1"/>
</dbReference>
<dbReference type="Pfam" id="PF02706">
    <property type="entry name" value="Wzz"/>
    <property type="match status" value="1"/>
</dbReference>
<evidence type="ECO:0000256" key="3">
    <source>
        <dbReference type="ARBA" id="ARBA00022692"/>
    </source>
</evidence>
<keyword evidence="2" id="KW-1003">Cell membrane</keyword>
<keyword evidence="5 8" id="KW-0472">Membrane</keyword>
<accession>A0ABT8STN8</accession>
<evidence type="ECO:0000256" key="4">
    <source>
        <dbReference type="ARBA" id="ARBA00022989"/>
    </source>
</evidence>
<gene>
    <name evidence="10" type="ORF">Q2T52_06725</name>
</gene>
<dbReference type="RefSeq" id="WP_302075875.1">
    <property type="nucleotide sequence ID" value="NZ_JAUKWQ010000001.1"/>
</dbReference>
<evidence type="ECO:0000256" key="5">
    <source>
        <dbReference type="ARBA" id="ARBA00023136"/>
    </source>
</evidence>
<evidence type="ECO:0000256" key="8">
    <source>
        <dbReference type="SAM" id="Phobius"/>
    </source>
</evidence>
<reference evidence="10" key="1">
    <citation type="journal article" date="2015" name="Int. J. Syst. Evol. Microbiol.">
        <title>Rhizobium oryzicola sp. nov., potential plant-growth-promoting endophytic bacteria isolated from rice roots.</title>
        <authorList>
            <person name="Zhang X.X."/>
            <person name="Gao J.S."/>
            <person name="Cao Y.H."/>
            <person name="Sheirdil R.A."/>
            <person name="Wang X.C."/>
            <person name="Zhang L."/>
        </authorList>
    </citation>
    <scope>NUCLEOTIDE SEQUENCE</scope>
    <source>
        <strain evidence="10">05753</strain>
    </source>
</reference>
<feature type="region of interest" description="Disordered" evidence="7">
    <location>
        <begin position="524"/>
        <end position="593"/>
    </location>
</feature>
<dbReference type="InterPro" id="IPR003856">
    <property type="entry name" value="LPS_length_determ_N"/>
</dbReference>
<dbReference type="Proteomes" id="UP001169006">
    <property type="component" value="Unassembled WGS sequence"/>
</dbReference>
<dbReference type="Gene3D" id="3.40.50.300">
    <property type="entry name" value="P-loop containing nucleotide triphosphate hydrolases"/>
    <property type="match status" value="1"/>
</dbReference>
<protein>
    <submittedName>
        <fullName evidence="10">Exopolysaccharide transport family protein</fullName>
    </submittedName>
</protein>
<feature type="transmembrane region" description="Helical" evidence="8">
    <location>
        <begin position="28"/>
        <end position="50"/>
    </location>
</feature>
<dbReference type="EMBL" id="JAUKWQ010000001">
    <property type="protein sequence ID" value="MDO1581790.1"/>
    <property type="molecule type" value="Genomic_DNA"/>
</dbReference>
<organism evidence="10 11">
    <name type="scientific">Rhizobium oryzicola</name>
    <dbReference type="NCBI Taxonomy" id="1232668"/>
    <lineage>
        <taxon>Bacteria</taxon>
        <taxon>Pseudomonadati</taxon>
        <taxon>Pseudomonadota</taxon>
        <taxon>Alphaproteobacteria</taxon>
        <taxon>Hyphomicrobiales</taxon>
        <taxon>Rhizobiaceae</taxon>
        <taxon>Rhizobium/Agrobacterium group</taxon>
        <taxon>Rhizobium</taxon>
    </lineage>
</organism>
<dbReference type="InterPro" id="IPR050445">
    <property type="entry name" value="Bact_polysacc_biosynth/exp"/>
</dbReference>
<keyword evidence="6" id="KW-0175">Coiled coil</keyword>
<dbReference type="PANTHER" id="PTHR32309:SF13">
    <property type="entry name" value="FERRIC ENTEROBACTIN TRANSPORT PROTEIN FEPE"/>
    <property type="match status" value="1"/>
</dbReference>
<feature type="coiled-coil region" evidence="6">
    <location>
        <begin position="206"/>
        <end position="397"/>
    </location>
</feature>
<feature type="domain" description="Polysaccharide chain length determinant N-terminal" evidence="9">
    <location>
        <begin position="11"/>
        <end position="103"/>
    </location>
</feature>
<evidence type="ECO:0000259" key="9">
    <source>
        <dbReference type="Pfam" id="PF02706"/>
    </source>
</evidence>